<evidence type="ECO:0000313" key="2">
    <source>
        <dbReference type="EMBL" id="OQE08031.1"/>
    </source>
</evidence>
<organism evidence="2 3">
    <name type="scientific">Penicillium vulpinum</name>
    <dbReference type="NCBI Taxonomy" id="29845"/>
    <lineage>
        <taxon>Eukaryota</taxon>
        <taxon>Fungi</taxon>
        <taxon>Dikarya</taxon>
        <taxon>Ascomycota</taxon>
        <taxon>Pezizomycotina</taxon>
        <taxon>Eurotiomycetes</taxon>
        <taxon>Eurotiomycetidae</taxon>
        <taxon>Eurotiales</taxon>
        <taxon>Aspergillaceae</taxon>
        <taxon>Penicillium</taxon>
    </lineage>
</organism>
<evidence type="ECO:0000256" key="1">
    <source>
        <dbReference type="SAM" id="MobiDB-lite"/>
    </source>
</evidence>
<dbReference type="EMBL" id="MDYP01000011">
    <property type="protein sequence ID" value="OQE08031.1"/>
    <property type="molecule type" value="Genomic_DNA"/>
</dbReference>
<accession>A0A1V6S1W1</accession>
<name>A0A1V6S1W1_9EURO</name>
<gene>
    <name evidence="2" type="ORF">PENVUL_c011G09561</name>
</gene>
<feature type="region of interest" description="Disordered" evidence="1">
    <location>
        <begin position="162"/>
        <end position="190"/>
    </location>
</feature>
<dbReference type="AlphaFoldDB" id="A0A1V6S1W1"/>
<dbReference type="Proteomes" id="UP000191518">
    <property type="component" value="Unassembled WGS sequence"/>
</dbReference>
<protein>
    <submittedName>
        <fullName evidence="2">Uncharacterized protein</fullName>
    </submittedName>
</protein>
<comment type="caution">
    <text evidence="2">The sequence shown here is derived from an EMBL/GenBank/DDBJ whole genome shotgun (WGS) entry which is preliminary data.</text>
</comment>
<evidence type="ECO:0000313" key="3">
    <source>
        <dbReference type="Proteomes" id="UP000191518"/>
    </source>
</evidence>
<sequence>MAPVYHGQWRYDNDTLYFTSFSGHIYARATSSELNEIFSAPLGAIRNRPDNEADWYEAQLSHFGLPPAKRNTSAKMRLMEAFQEGKLVVPEKIFEMEETLQLKWTKQDLESRILGPSMQPSLDHGAIRAPATGMTPFSAILGRSKEEVPNYFTAGLAEGASIQGTMRTQRSKMQSPPAETKKRKLSNARK</sequence>
<keyword evidence="3" id="KW-1185">Reference proteome</keyword>
<proteinExistence type="predicted"/>
<feature type="compositionally biased region" description="Polar residues" evidence="1">
    <location>
        <begin position="162"/>
        <end position="174"/>
    </location>
</feature>
<feature type="compositionally biased region" description="Basic residues" evidence="1">
    <location>
        <begin position="181"/>
        <end position="190"/>
    </location>
</feature>
<reference evidence="3" key="1">
    <citation type="journal article" date="2017" name="Nat. Microbiol.">
        <title>Global analysis of biosynthetic gene clusters reveals vast potential of secondary metabolite production in Penicillium species.</title>
        <authorList>
            <person name="Nielsen J.C."/>
            <person name="Grijseels S."/>
            <person name="Prigent S."/>
            <person name="Ji B."/>
            <person name="Dainat J."/>
            <person name="Nielsen K.F."/>
            <person name="Frisvad J.C."/>
            <person name="Workman M."/>
            <person name="Nielsen J."/>
        </authorList>
    </citation>
    <scope>NUCLEOTIDE SEQUENCE [LARGE SCALE GENOMIC DNA]</scope>
    <source>
        <strain evidence="3">IBT 29486</strain>
    </source>
</reference>
<dbReference type="STRING" id="29845.A0A1V6S1W1"/>